<feature type="compositionally biased region" description="Polar residues" evidence="1">
    <location>
        <begin position="434"/>
        <end position="443"/>
    </location>
</feature>
<feature type="compositionally biased region" description="Polar residues" evidence="1">
    <location>
        <begin position="666"/>
        <end position="677"/>
    </location>
</feature>
<evidence type="ECO:0000256" key="1">
    <source>
        <dbReference type="SAM" id="MobiDB-lite"/>
    </source>
</evidence>
<proteinExistence type="predicted"/>
<organism evidence="2 3">
    <name type="scientific">Halocaridina rubra</name>
    <name type="common">Hawaiian red shrimp</name>
    <dbReference type="NCBI Taxonomy" id="373956"/>
    <lineage>
        <taxon>Eukaryota</taxon>
        <taxon>Metazoa</taxon>
        <taxon>Ecdysozoa</taxon>
        <taxon>Arthropoda</taxon>
        <taxon>Crustacea</taxon>
        <taxon>Multicrustacea</taxon>
        <taxon>Malacostraca</taxon>
        <taxon>Eumalacostraca</taxon>
        <taxon>Eucarida</taxon>
        <taxon>Decapoda</taxon>
        <taxon>Pleocyemata</taxon>
        <taxon>Caridea</taxon>
        <taxon>Atyoidea</taxon>
        <taxon>Atyidae</taxon>
        <taxon>Halocaridina</taxon>
    </lineage>
</organism>
<sequence>MEVAMKKREAALHVSCSGCNEKICDEDVSKERIDVCSECQRRGLSCGKDACVFEQTAKISSEKKMSSKIKTVSSETKKMSLETKKELASVRTKSQLNQIVSLPPSISTVNSSLKSIVSTTGKHDYLLEDDATSLEDHVYKKDLPMVGHDVVRESNALSVSEVAVKKEILSSDGETECRDYESNIDSSTINHSTIHENSVSEVAVKKEILSSDGGTECRDYESNIDSNAINRSIIHENSKRKRSEFSELGNSSEKSGECSYVLSSKKHSFHRSIKQEASCKVQPNDKICPVLPKVEVIEQTDVGTVLEKCIEQTREKTLKKELVHGDINEIADGEDIKIEDDPYPWELDNYRGYLENKPVEKETTSRVTNEDVQENIKTELDTCVVGDNYENYTPCTSKSSHVDCKNVKNRQNSIPMVQIYSRIEDLRSSVETCNSNSLSIPSNKQDESSTPEKKLSMENMRNYVSHIRNAMKDSDIFREITDSKEVSHSNDSDQDVSKPLEELVKLASEDCQEAEVVAQASSQSGNLLEKFLSSHISTIVVGDTGNAALNVDTSSDVITRPDTQSENVLVSQPAVYLLATNTGFAYFTPLQQISLAPCGQGESVPSSSLQILPSSMIFNQTQPLILPNAFPEAQVVTNSELLSKTKSPPAKPIAVKRRPRPCTHSYPYSTHVTPNQIENPPEQIKFLESNTSEPISNSASQTPCADQAVKVSAGNFDASTSYIRTHSLSRGSKGSTHLRSHTPGSNPSDSSTFRNESSEPSTSLGSIGSCTSQGHQMKSQMDTQNFKYKFNYSSGSWQMTKQPQKKRPPKKVIMKRSRGRPRKFYPNKKS</sequence>
<gene>
    <name evidence="2" type="ORF">SK128_017467</name>
</gene>
<protein>
    <submittedName>
        <fullName evidence="2">Uncharacterized protein</fullName>
    </submittedName>
</protein>
<feature type="region of interest" description="Disordered" evidence="1">
    <location>
        <begin position="727"/>
        <end position="779"/>
    </location>
</feature>
<feature type="compositionally biased region" description="Basic and acidic residues" evidence="1">
    <location>
        <begin position="444"/>
        <end position="454"/>
    </location>
</feature>
<reference evidence="2 3" key="1">
    <citation type="submission" date="2023-11" db="EMBL/GenBank/DDBJ databases">
        <title>Halocaridina rubra genome assembly.</title>
        <authorList>
            <person name="Smith C."/>
        </authorList>
    </citation>
    <scope>NUCLEOTIDE SEQUENCE [LARGE SCALE GENOMIC DNA]</scope>
    <source>
        <strain evidence="2">EP-1</strain>
        <tissue evidence="2">Whole</tissue>
    </source>
</reference>
<comment type="caution">
    <text evidence="2">The sequence shown here is derived from an EMBL/GenBank/DDBJ whole genome shotgun (WGS) entry which is preliminary data.</text>
</comment>
<evidence type="ECO:0000313" key="2">
    <source>
        <dbReference type="EMBL" id="KAK7073480.1"/>
    </source>
</evidence>
<dbReference type="AlphaFoldDB" id="A0AAN9A5W0"/>
<feature type="compositionally biased region" description="Basic residues" evidence="1">
    <location>
        <begin position="803"/>
        <end position="830"/>
    </location>
</feature>
<dbReference type="Proteomes" id="UP001381693">
    <property type="component" value="Unassembled WGS sequence"/>
</dbReference>
<evidence type="ECO:0000313" key="3">
    <source>
        <dbReference type="Proteomes" id="UP001381693"/>
    </source>
</evidence>
<dbReference type="EMBL" id="JAXCGZ010012710">
    <property type="protein sequence ID" value="KAK7073480.1"/>
    <property type="molecule type" value="Genomic_DNA"/>
</dbReference>
<keyword evidence="3" id="KW-1185">Reference proteome</keyword>
<accession>A0AAN9A5W0</accession>
<feature type="region of interest" description="Disordered" evidence="1">
    <location>
        <begin position="644"/>
        <end position="677"/>
    </location>
</feature>
<feature type="region of interest" description="Disordered" evidence="1">
    <location>
        <begin position="793"/>
        <end position="830"/>
    </location>
</feature>
<feature type="region of interest" description="Disordered" evidence="1">
    <location>
        <begin position="434"/>
        <end position="454"/>
    </location>
</feature>
<name>A0AAN9A5W0_HALRR</name>